<evidence type="ECO:0000313" key="6">
    <source>
        <dbReference type="Proteomes" id="UP000241462"/>
    </source>
</evidence>
<dbReference type="PROSITE" id="PS50330">
    <property type="entry name" value="UIM"/>
    <property type="match status" value="1"/>
</dbReference>
<dbReference type="GO" id="GO:0008540">
    <property type="term" value="C:proteasome regulatory particle, base subcomplex"/>
    <property type="evidence" value="ECO:0007669"/>
    <property type="project" value="TreeGrafter"/>
</dbReference>
<feature type="compositionally biased region" description="Basic and acidic residues" evidence="3">
    <location>
        <begin position="284"/>
        <end position="301"/>
    </location>
</feature>
<dbReference type="PANTHER" id="PTHR10223">
    <property type="entry name" value="26S PROTEASOME NON-ATPASE REGULATORY SUBUNIT 4"/>
    <property type="match status" value="1"/>
</dbReference>
<dbReference type="GO" id="GO:0036435">
    <property type="term" value="F:K48-linked polyubiquitin modification-dependent protein binding"/>
    <property type="evidence" value="ECO:0007669"/>
    <property type="project" value="UniProtKB-ARBA"/>
</dbReference>
<dbReference type="SUPFAM" id="SSF53300">
    <property type="entry name" value="vWA-like"/>
    <property type="match status" value="1"/>
</dbReference>
<dbReference type="InterPro" id="IPR036465">
    <property type="entry name" value="vWFA_dom_sf"/>
</dbReference>
<feature type="compositionally biased region" description="Basic and acidic residues" evidence="3">
    <location>
        <begin position="232"/>
        <end position="250"/>
    </location>
</feature>
<dbReference type="Proteomes" id="UP000241462">
    <property type="component" value="Unassembled WGS sequence"/>
</dbReference>
<evidence type="ECO:0000256" key="3">
    <source>
        <dbReference type="SAM" id="MobiDB-lite"/>
    </source>
</evidence>
<sequence>MVLEAVMIVVDNSEHSRNGDYAPTRFGAQRDAVNILFQSITTSNPESSVGLMSMGGTAPEVLSTLTTEQGRILEGLHRTQKKIGGEVNLATGIQVASLALKHRQNKTQRQRIVAFVCSPVQDSEKALISLAKKLKKVNTSVDFVLFGETEGSETYEKLTKFNENVKSGEGSHLVTIPAGVGLLSDQLVGSPIMHGEGAGAGASGAGEGGGDFGEFGFDPNNDPELALALRMSMEEEQARRDKQAREEAEAAQKASLDAVKEEDESSKPLLDKNGEPSGSGSGAPKEDKKDGDKGDDKMDIS</sequence>
<proteinExistence type="inferred from homology"/>
<feature type="compositionally biased region" description="Gly residues" evidence="3">
    <location>
        <begin position="196"/>
        <end position="213"/>
    </location>
</feature>
<dbReference type="InterPro" id="IPR002035">
    <property type="entry name" value="VWF_A"/>
</dbReference>
<reference evidence="5 6" key="1">
    <citation type="journal article" date="2018" name="Mycol. Prog.">
        <title>Coniella lustricola, a new species from submerged detritus.</title>
        <authorList>
            <person name="Raudabaugh D.B."/>
            <person name="Iturriaga T."/>
            <person name="Carver A."/>
            <person name="Mondo S."/>
            <person name="Pangilinan J."/>
            <person name="Lipzen A."/>
            <person name="He G."/>
            <person name="Amirebrahimi M."/>
            <person name="Grigoriev I.V."/>
            <person name="Miller A.N."/>
        </authorList>
    </citation>
    <scope>NUCLEOTIDE SEQUENCE [LARGE SCALE GENOMIC DNA]</scope>
    <source>
        <strain evidence="5 6">B22-T-1</strain>
    </source>
</reference>
<protein>
    <recommendedName>
        <fullName evidence="4">VWFA domain-containing protein</fullName>
    </recommendedName>
</protein>
<accession>A0A2T3AIP4</accession>
<evidence type="ECO:0000313" key="5">
    <source>
        <dbReference type="EMBL" id="PSR99375.1"/>
    </source>
</evidence>
<dbReference type="OrthoDB" id="1731724at2759"/>
<dbReference type="FunFam" id="3.40.50.410:FF:000005">
    <property type="entry name" value="26S proteasome non-ATPase regulatory subunit 4"/>
    <property type="match status" value="1"/>
</dbReference>
<dbReference type="InterPro" id="IPR003903">
    <property type="entry name" value="UIM_dom"/>
</dbReference>
<gene>
    <name evidence="5" type="ORF">BD289DRAFT_361115</name>
</gene>
<name>A0A2T3AIP4_9PEZI</name>
<dbReference type="GO" id="GO:0005634">
    <property type="term" value="C:nucleus"/>
    <property type="evidence" value="ECO:0007669"/>
    <property type="project" value="TreeGrafter"/>
</dbReference>
<dbReference type="FunCoup" id="A0A2T3AIP4">
    <property type="interactions" value="946"/>
</dbReference>
<dbReference type="Pfam" id="PF13519">
    <property type="entry name" value="VWA_2"/>
    <property type="match status" value="1"/>
</dbReference>
<dbReference type="AlphaFoldDB" id="A0A2T3AIP4"/>
<dbReference type="Gene3D" id="1.10.287.3990">
    <property type="match status" value="1"/>
</dbReference>
<evidence type="ECO:0000256" key="1">
    <source>
        <dbReference type="ARBA" id="ARBA00005574"/>
    </source>
</evidence>
<dbReference type="InterPro" id="IPR027040">
    <property type="entry name" value="PSMD4"/>
</dbReference>
<dbReference type="PANTHER" id="PTHR10223:SF0">
    <property type="entry name" value="26S PROTEASOME NON-ATPASE REGULATORY SUBUNIT 4"/>
    <property type="match status" value="1"/>
</dbReference>
<evidence type="ECO:0000259" key="4">
    <source>
        <dbReference type="PROSITE" id="PS50234"/>
    </source>
</evidence>
<keyword evidence="2" id="KW-0647">Proteasome</keyword>
<feature type="compositionally biased region" description="Basic and acidic residues" evidence="3">
    <location>
        <begin position="265"/>
        <end position="274"/>
    </location>
</feature>
<dbReference type="Gene3D" id="3.40.50.410">
    <property type="entry name" value="von Willebrand factor, type A domain"/>
    <property type="match status" value="1"/>
</dbReference>
<dbReference type="GO" id="GO:0005829">
    <property type="term" value="C:cytosol"/>
    <property type="evidence" value="ECO:0007669"/>
    <property type="project" value="TreeGrafter"/>
</dbReference>
<dbReference type="InParanoid" id="A0A2T3AIP4"/>
<dbReference type="FunFam" id="1.10.287.3990:FF:000001">
    <property type="entry name" value="26S proteasome regulatory subunit S5A"/>
    <property type="match status" value="1"/>
</dbReference>
<dbReference type="GO" id="GO:0043161">
    <property type="term" value="P:proteasome-mediated ubiquitin-dependent protein catabolic process"/>
    <property type="evidence" value="ECO:0007669"/>
    <property type="project" value="TreeGrafter"/>
</dbReference>
<dbReference type="SMART" id="SM00327">
    <property type="entry name" value="VWA"/>
    <property type="match status" value="1"/>
</dbReference>
<dbReference type="PROSITE" id="PS50234">
    <property type="entry name" value="VWFA"/>
    <property type="match status" value="1"/>
</dbReference>
<keyword evidence="6" id="KW-1185">Reference proteome</keyword>
<feature type="domain" description="VWFA" evidence="4">
    <location>
        <begin position="5"/>
        <end position="192"/>
    </location>
</feature>
<dbReference type="STRING" id="2025994.A0A2T3AIP4"/>
<comment type="similarity">
    <text evidence="1">Belongs to the proteasome subunit S5A family.</text>
</comment>
<dbReference type="EMBL" id="KZ678384">
    <property type="protein sequence ID" value="PSR99375.1"/>
    <property type="molecule type" value="Genomic_DNA"/>
</dbReference>
<organism evidence="5 6">
    <name type="scientific">Coniella lustricola</name>
    <dbReference type="NCBI Taxonomy" id="2025994"/>
    <lineage>
        <taxon>Eukaryota</taxon>
        <taxon>Fungi</taxon>
        <taxon>Dikarya</taxon>
        <taxon>Ascomycota</taxon>
        <taxon>Pezizomycotina</taxon>
        <taxon>Sordariomycetes</taxon>
        <taxon>Sordariomycetidae</taxon>
        <taxon>Diaporthales</taxon>
        <taxon>Schizoparmaceae</taxon>
        <taxon>Coniella</taxon>
    </lineage>
</organism>
<feature type="region of interest" description="Disordered" evidence="3">
    <location>
        <begin position="194"/>
        <end position="301"/>
    </location>
</feature>
<evidence type="ECO:0000256" key="2">
    <source>
        <dbReference type="ARBA" id="ARBA00022942"/>
    </source>
</evidence>